<reference evidence="1 2" key="1">
    <citation type="journal article" date="2013" name="Mar. Genomics">
        <title>Expression of sulfatases in Rhodopirellula baltica and the diversity of sulfatases in the genus Rhodopirellula.</title>
        <authorList>
            <person name="Wegner C.E."/>
            <person name="Richter-Heitmann T."/>
            <person name="Klindworth A."/>
            <person name="Klockow C."/>
            <person name="Richter M."/>
            <person name="Achstetter T."/>
            <person name="Glockner F.O."/>
            <person name="Harder J."/>
        </authorList>
    </citation>
    <scope>NUCLEOTIDE SEQUENCE [LARGE SCALE GENOMIC DNA]</scope>
    <source>
        <strain evidence="1 2">SM1</strain>
    </source>
</reference>
<gene>
    <name evidence="1" type="ORF">RMSM_07330</name>
</gene>
<protein>
    <submittedName>
        <fullName evidence="1">Uncharacterized protein</fullName>
    </submittedName>
</protein>
<comment type="caution">
    <text evidence="1">The sequence shown here is derived from an EMBL/GenBank/DDBJ whole genome shotgun (WGS) entry which is preliminary data.</text>
</comment>
<evidence type="ECO:0000313" key="1">
    <source>
        <dbReference type="EMBL" id="EMI15759.1"/>
    </source>
</evidence>
<keyword evidence="2" id="KW-1185">Reference proteome</keyword>
<name>M5RP74_9BACT</name>
<dbReference type="EMBL" id="ANOG01001043">
    <property type="protein sequence ID" value="EMI15759.1"/>
    <property type="molecule type" value="Genomic_DNA"/>
</dbReference>
<dbReference type="Proteomes" id="UP000011991">
    <property type="component" value="Unassembled WGS sequence"/>
</dbReference>
<proteinExistence type="predicted"/>
<organism evidence="1 2">
    <name type="scientific">Rhodopirellula maiorica SM1</name>
    <dbReference type="NCBI Taxonomy" id="1265738"/>
    <lineage>
        <taxon>Bacteria</taxon>
        <taxon>Pseudomonadati</taxon>
        <taxon>Planctomycetota</taxon>
        <taxon>Planctomycetia</taxon>
        <taxon>Pirellulales</taxon>
        <taxon>Pirellulaceae</taxon>
        <taxon>Novipirellula</taxon>
    </lineage>
</organism>
<sequence>MQLHSRDRCGVCVEQNHGTLFASVTANDAASDRNVFMTNLRQREKI</sequence>
<dbReference type="AlphaFoldDB" id="M5RP74"/>
<accession>M5RP74</accession>
<evidence type="ECO:0000313" key="2">
    <source>
        <dbReference type="Proteomes" id="UP000011991"/>
    </source>
</evidence>
<dbReference type="PATRIC" id="fig|1265738.3.peg.7312"/>